<organism evidence="2 3">
    <name type="scientific">Friedmanniomyces endolithicus</name>
    <dbReference type="NCBI Taxonomy" id="329885"/>
    <lineage>
        <taxon>Eukaryota</taxon>
        <taxon>Fungi</taxon>
        <taxon>Dikarya</taxon>
        <taxon>Ascomycota</taxon>
        <taxon>Pezizomycotina</taxon>
        <taxon>Dothideomycetes</taxon>
        <taxon>Dothideomycetidae</taxon>
        <taxon>Mycosphaerellales</taxon>
        <taxon>Teratosphaeriaceae</taxon>
        <taxon>Friedmanniomyces</taxon>
    </lineage>
</organism>
<keyword evidence="3" id="KW-1185">Reference proteome</keyword>
<protein>
    <submittedName>
        <fullName evidence="2">Uncharacterized protein</fullName>
    </submittedName>
</protein>
<gene>
    <name evidence="2" type="ORF">LTR91_018951</name>
</gene>
<accession>A0AAN6K568</accession>
<evidence type="ECO:0000256" key="1">
    <source>
        <dbReference type="SAM" id="MobiDB-lite"/>
    </source>
</evidence>
<feature type="compositionally biased region" description="Acidic residues" evidence="1">
    <location>
        <begin position="22"/>
        <end position="38"/>
    </location>
</feature>
<feature type="region of interest" description="Disordered" evidence="1">
    <location>
        <begin position="15"/>
        <end position="55"/>
    </location>
</feature>
<dbReference type="EMBL" id="JAUJLE010000275">
    <property type="protein sequence ID" value="KAK0963530.1"/>
    <property type="molecule type" value="Genomic_DNA"/>
</dbReference>
<name>A0AAN6K568_9PEZI</name>
<proteinExistence type="predicted"/>
<sequence length="186" mass="20866">MASVAALEAFFARRKTAQASDDVSEVDTDAACEAEAEAEAVTNADGPPPFPQSPDFGPLRLPEYNILARSWSKDDKKANEVLTSAQYNKHFTEAVKNEANNLRRKRSEQITIRYARDTHLNFPELPGQHLNDELKRVADVFLCKGLVHDPYIYEALVAASATTVVQQTFIHQQGERKMRHSDGRPR</sequence>
<dbReference type="Proteomes" id="UP001175353">
    <property type="component" value="Unassembled WGS sequence"/>
</dbReference>
<comment type="caution">
    <text evidence="2">The sequence shown here is derived from an EMBL/GenBank/DDBJ whole genome shotgun (WGS) entry which is preliminary data.</text>
</comment>
<evidence type="ECO:0000313" key="3">
    <source>
        <dbReference type="Proteomes" id="UP001175353"/>
    </source>
</evidence>
<evidence type="ECO:0000313" key="2">
    <source>
        <dbReference type="EMBL" id="KAK0963530.1"/>
    </source>
</evidence>
<dbReference type="AlphaFoldDB" id="A0AAN6K568"/>
<reference evidence="2" key="1">
    <citation type="submission" date="2023-06" db="EMBL/GenBank/DDBJ databases">
        <title>Black Yeasts Isolated from many extreme environments.</title>
        <authorList>
            <person name="Coleine C."/>
            <person name="Stajich J.E."/>
            <person name="Selbmann L."/>
        </authorList>
    </citation>
    <scope>NUCLEOTIDE SEQUENCE</scope>
    <source>
        <strain evidence="2">CCFEE 5200</strain>
    </source>
</reference>